<dbReference type="PANTHER" id="PTHR43329">
    <property type="entry name" value="EPOXIDE HYDROLASE"/>
    <property type="match status" value="1"/>
</dbReference>
<evidence type="ECO:0000256" key="2">
    <source>
        <dbReference type="ARBA" id="ARBA00038334"/>
    </source>
</evidence>
<name>A0A7S1F618_NOCSC</name>
<comment type="similarity">
    <text evidence="2">Belongs to the AB hydrolase superfamily. Epoxide hydrolase family.</text>
</comment>
<organism evidence="4">
    <name type="scientific">Noctiluca scintillans</name>
    <name type="common">Sea sparkle</name>
    <name type="synonym">Red tide dinoflagellate</name>
    <dbReference type="NCBI Taxonomy" id="2966"/>
    <lineage>
        <taxon>Eukaryota</taxon>
        <taxon>Sar</taxon>
        <taxon>Alveolata</taxon>
        <taxon>Dinophyceae</taxon>
        <taxon>Noctilucales</taxon>
        <taxon>Noctilucaceae</taxon>
        <taxon>Noctiluca</taxon>
    </lineage>
</organism>
<dbReference type="Pfam" id="PF00561">
    <property type="entry name" value="Abhydrolase_1"/>
    <property type="match status" value="1"/>
</dbReference>
<feature type="domain" description="AB hydrolase-1" evidence="3">
    <location>
        <begin position="40"/>
        <end position="328"/>
    </location>
</feature>
<proteinExistence type="inferred from homology"/>
<reference evidence="4" key="1">
    <citation type="submission" date="2021-01" db="EMBL/GenBank/DDBJ databases">
        <authorList>
            <person name="Corre E."/>
            <person name="Pelletier E."/>
            <person name="Niang G."/>
            <person name="Scheremetjew M."/>
            <person name="Finn R."/>
            <person name="Kale V."/>
            <person name="Holt S."/>
            <person name="Cochrane G."/>
            <person name="Meng A."/>
            <person name="Brown T."/>
            <person name="Cohen L."/>
        </authorList>
    </citation>
    <scope>NUCLEOTIDE SEQUENCE</scope>
</reference>
<accession>A0A7S1F618</accession>
<protein>
    <recommendedName>
        <fullName evidence="3">AB hydrolase-1 domain-containing protein</fullName>
    </recommendedName>
</protein>
<gene>
    <name evidence="4" type="ORF">NSCI0253_LOCUS19666</name>
</gene>
<keyword evidence="1" id="KW-0378">Hydrolase</keyword>
<evidence type="ECO:0000256" key="1">
    <source>
        <dbReference type="ARBA" id="ARBA00022801"/>
    </source>
</evidence>
<dbReference type="EMBL" id="HBFQ01027876">
    <property type="protein sequence ID" value="CAD8845316.1"/>
    <property type="molecule type" value="Transcribed_RNA"/>
</dbReference>
<dbReference type="InterPro" id="IPR000639">
    <property type="entry name" value="Epox_hydrolase-like"/>
</dbReference>
<sequence>MSGSLADPKTWNCTLHSAVFNGQPQRWADTATTDAERSRPILLFLHGWPESWFSWRHQLKAAHANGYRGIAPDMRGFGSAGSPKDVGLYTIYAIAADMLAILQHLGVRQVGLVGHDHGANVGWKLSVLHPEIFVCYLALSVPWKQRGQKPPLEAMREKFGAESKPEEDPEFFYMLHHNLPTAGEDYARHARSAFLFFYGDHEDTSPPAVTSSKLFVKGQAEPMFKRSPMPRKLASWISEEEVEYYVQEFARAGWDGGLNWYRVLDMDWHITPQFGGAKVKTPVAFIAGTKDLVVAMNGGVEAIKSLLSSTCEQLESMKFVDGAGHWIQQECAAEVNVGMLEFMGRHRHKFTAVQSRL</sequence>
<dbReference type="GO" id="GO:0016787">
    <property type="term" value="F:hydrolase activity"/>
    <property type="evidence" value="ECO:0007669"/>
    <property type="project" value="UniProtKB-KW"/>
</dbReference>
<dbReference type="InterPro" id="IPR029058">
    <property type="entry name" value="AB_hydrolase_fold"/>
</dbReference>
<evidence type="ECO:0000259" key="3">
    <source>
        <dbReference type="Pfam" id="PF00561"/>
    </source>
</evidence>
<dbReference type="Gene3D" id="3.40.50.1820">
    <property type="entry name" value="alpha/beta hydrolase"/>
    <property type="match status" value="1"/>
</dbReference>
<dbReference type="PRINTS" id="PR00412">
    <property type="entry name" value="EPOXHYDRLASE"/>
</dbReference>
<dbReference type="SUPFAM" id="SSF53474">
    <property type="entry name" value="alpha/beta-Hydrolases"/>
    <property type="match status" value="1"/>
</dbReference>
<dbReference type="AlphaFoldDB" id="A0A7S1F618"/>
<dbReference type="InterPro" id="IPR000073">
    <property type="entry name" value="AB_hydrolase_1"/>
</dbReference>
<evidence type="ECO:0000313" key="4">
    <source>
        <dbReference type="EMBL" id="CAD8845316.1"/>
    </source>
</evidence>